<accession>A0A1R2BT53</accession>
<sequence>MGNSRSEPNLHLKPYKEVFAYYVNRSQSFILRLTQNCTKKLKFSIGKRFPNDSVLGYYDENTIIIAGGTSKSKSLKTRCYLINLEQTQLQILAPLPISAKLGGLFKYKNDMYYAGGVTEKKSIKYQKIISGCPIMRYSFNENFWEVFIHKVEKSDGVLNSCEPSSMLEDNFKIENLVYPGCFLLGSKLYYFAGAILPSYTPSRAVYSINLESETKELQIEPYSFPINIFNPLTGSSSKFAFIWGGLSPSSKPSQSCYMFTQKKGFSETLSPGLDYFENYPIKITEDYIIIMAFPKFAVKFINSHMWMHYTASLNYNIKSQTAIINDLNNIDTVKKAPVIRDAKILTQRDVHFDIDYASDSMKNLSIKTFDLSKDLRNFKTELSEPISERSYTFRTNETGNFSSETFQSKNATIISKDDILSMIITKNNDILVKLPRKRMIKVICQIFSKILVKDLSPLEINQLSYEFGEEKEINIKQLYMSLKKNLGFDFYSYKRIHKFISILDRVLEKPKIHFQSLDQIMEFLNISIPVANIDKKKCIMIITRVIKAMLI</sequence>
<dbReference type="SUPFAM" id="SSF50965">
    <property type="entry name" value="Galactose oxidase, central domain"/>
    <property type="match status" value="1"/>
</dbReference>
<evidence type="ECO:0000313" key="1">
    <source>
        <dbReference type="EMBL" id="OMJ79940.1"/>
    </source>
</evidence>
<proteinExistence type="predicted"/>
<organism evidence="1 2">
    <name type="scientific">Stentor coeruleus</name>
    <dbReference type="NCBI Taxonomy" id="5963"/>
    <lineage>
        <taxon>Eukaryota</taxon>
        <taxon>Sar</taxon>
        <taxon>Alveolata</taxon>
        <taxon>Ciliophora</taxon>
        <taxon>Postciliodesmatophora</taxon>
        <taxon>Heterotrichea</taxon>
        <taxon>Heterotrichida</taxon>
        <taxon>Stentoridae</taxon>
        <taxon>Stentor</taxon>
    </lineage>
</organism>
<comment type="caution">
    <text evidence="1">The sequence shown here is derived from an EMBL/GenBank/DDBJ whole genome shotgun (WGS) entry which is preliminary data.</text>
</comment>
<dbReference type="EMBL" id="MPUH01000447">
    <property type="protein sequence ID" value="OMJ79940.1"/>
    <property type="molecule type" value="Genomic_DNA"/>
</dbReference>
<dbReference type="AlphaFoldDB" id="A0A1R2BT53"/>
<name>A0A1R2BT53_9CILI</name>
<dbReference type="Gene3D" id="2.120.10.80">
    <property type="entry name" value="Kelch-type beta propeller"/>
    <property type="match status" value="1"/>
</dbReference>
<dbReference type="OrthoDB" id="325297at2759"/>
<keyword evidence="2" id="KW-1185">Reference proteome</keyword>
<evidence type="ECO:0000313" key="2">
    <source>
        <dbReference type="Proteomes" id="UP000187209"/>
    </source>
</evidence>
<protein>
    <submittedName>
        <fullName evidence="1">Uncharacterized protein</fullName>
    </submittedName>
</protein>
<dbReference type="InterPro" id="IPR011043">
    <property type="entry name" value="Gal_Oxase/kelch_b-propeller"/>
</dbReference>
<reference evidence="1 2" key="1">
    <citation type="submission" date="2016-11" db="EMBL/GenBank/DDBJ databases">
        <title>The macronuclear genome of Stentor coeruleus: a giant cell with tiny introns.</title>
        <authorList>
            <person name="Slabodnick M."/>
            <person name="Ruby J.G."/>
            <person name="Reiff S.B."/>
            <person name="Swart E.C."/>
            <person name="Gosai S."/>
            <person name="Prabakaran S."/>
            <person name="Witkowska E."/>
            <person name="Larue G.E."/>
            <person name="Fisher S."/>
            <person name="Freeman R.M."/>
            <person name="Gunawardena J."/>
            <person name="Chu W."/>
            <person name="Stover N.A."/>
            <person name="Gregory B.D."/>
            <person name="Nowacki M."/>
            <person name="Derisi J."/>
            <person name="Roy S.W."/>
            <person name="Marshall W.F."/>
            <person name="Sood P."/>
        </authorList>
    </citation>
    <scope>NUCLEOTIDE SEQUENCE [LARGE SCALE GENOMIC DNA]</scope>
    <source>
        <strain evidence="1">WM001</strain>
    </source>
</reference>
<dbReference type="Proteomes" id="UP000187209">
    <property type="component" value="Unassembled WGS sequence"/>
</dbReference>
<gene>
    <name evidence="1" type="ORF">SteCoe_19925</name>
</gene>
<dbReference type="InterPro" id="IPR015915">
    <property type="entry name" value="Kelch-typ_b-propeller"/>
</dbReference>